<feature type="domain" description="HTH OST-type" evidence="2">
    <location>
        <begin position="156"/>
        <end position="203"/>
    </location>
</feature>
<feature type="compositionally biased region" description="Basic and acidic residues" evidence="1">
    <location>
        <begin position="98"/>
        <end position="111"/>
    </location>
</feature>
<protein>
    <recommendedName>
        <fullName evidence="2">HTH OST-type domain-containing protein</fullName>
    </recommendedName>
</protein>
<organism evidence="3">
    <name type="scientific">uncultured Dysgonomonas sp</name>
    <dbReference type="NCBI Taxonomy" id="206096"/>
    <lineage>
        <taxon>Bacteria</taxon>
        <taxon>Pseudomonadati</taxon>
        <taxon>Bacteroidota</taxon>
        <taxon>Bacteroidia</taxon>
        <taxon>Bacteroidales</taxon>
        <taxon>Dysgonomonadaceae</taxon>
        <taxon>Dysgonomonas</taxon>
        <taxon>environmental samples</taxon>
    </lineage>
</organism>
<evidence type="ECO:0000259" key="2">
    <source>
        <dbReference type="Pfam" id="PF12872"/>
    </source>
</evidence>
<dbReference type="CDD" id="cd10146">
    <property type="entry name" value="LabA_like_C"/>
    <property type="match status" value="1"/>
</dbReference>
<accession>A0A212KFG3</accession>
<feature type="region of interest" description="Disordered" evidence="1">
    <location>
        <begin position="84"/>
        <end position="119"/>
    </location>
</feature>
<evidence type="ECO:0000313" key="3">
    <source>
        <dbReference type="EMBL" id="SBW10358.1"/>
    </source>
</evidence>
<dbReference type="Gene3D" id="3.30.420.610">
    <property type="entry name" value="LOTUS domain-like"/>
    <property type="match status" value="1"/>
</dbReference>
<proteinExistence type="predicted"/>
<dbReference type="Pfam" id="PF12872">
    <property type="entry name" value="OST-HTH"/>
    <property type="match status" value="1"/>
</dbReference>
<name>A0A212KFG3_9BACT</name>
<evidence type="ECO:0000256" key="1">
    <source>
        <dbReference type="SAM" id="MobiDB-lite"/>
    </source>
</evidence>
<sequence length="219" mass="25846">MAVKLDKWLVAQKKHRLSDRHTQMARELGLNPDKLGKIDNHKQEPWKAPLPQFIEDIYFKRFKREEPLIVKSIKQLIAEEKVKKEKQKKVKDQKRKAKLQEDGSITDDKATENPIEQTNPTKKIRYNDIKPIARVQLEAGILQKEVHIFDEAFNLHEKESVTMSELGFMLKKIYPQYKPRRYGCKSLGEIYERLDKYEVIQAEEKGACNIVRKKNSFLE</sequence>
<dbReference type="InterPro" id="IPR041966">
    <property type="entry name" value="LOTUS-like"/>
</dbReference>
<dbReference type="EMBL" id="FLUL01000002">
    <property type="protein sequence ID" value="SBW10358.1"/>
    <property type="molecule type" value="Genomic_DNA"/>
</dbReference>
<reference evidence="3" key="1">
    <citation type="submission" date="2016-04" db="EMBL/GenBank/DDBJ databases">
        <authorList>
            <person name="Evans L.H."/>
            <person name="Alamgir A."/>
            <person name="Owens N."/>
            <person name="Weber N.D."/>
            <person name="Virtaneva K."/>
            <person name="Barbian K."/>
            <person name="Babar A."/>
            <person name="Rosenke K."/>
        </authorList>
    </citation>
    <scope>NUCLEOTIDE SEQUENCE</scope>
    <source>
        <strain evidence="3">86-2</strain>
    </source>
</reference>
<dbReference type="InterPro" id="IPR025605">
    <property type="entry name" value="OST-HTH/LOTUS_dom"/>
</dbReference>
<feature type="compositionally biased region" description="Basic residues" evidence="1">
    <location>
        <begin position="84"/>
        <end position="97"/>
    </location>
</feature>
<dbReference type="AlphaFoldDB" id="A0A212KFG3"/>
<gene>
    <name evidence="3" type="ORF">KL86DYS2_20052</name>
</gene>